<feature type="domain" description="Iron dependent repressor metal binding and dimerisation" evidence="3">
    <location>
        <begin position="52"/>
        <end position="121"/>
    </location>
</feature>
<dbReference type="PANTHER" id="PTHR33238">
    <property type="entry name" value="IRON (METAL) DEPENDENT REPRESSOR, DTXR FAMILY"/>
    <property type="match status" value="1"/>
</dbReference>
<dbReference type="SUPFAM" id="SSF47979">
    <property type="entry name" value="Iron-dependent repressor protein, dimerization domain"/>
    <property type="match status" value="1"/>
</dbReference>
<dbReference type="EMBL" id="LAZR01003735">
    <property type="protein sequence ID" value="KKN15204.1"/>
    <property type="molecule type" value="Genomic_DNA"/>
</dbReference>
<dbReference type="AlphaFoldDB" id="A0A0F9NB58"/>
<organism evidence="4">
    <name type="scientific">marine sediment metagenome</name>
    <dbReference type="NCBI Taxonomy" id="412755"/>
    <lineage>
        <taxon>unclassified sequences</taxon>
        <taxon>metagenomes</taxon>
        <taxon>ecological metagenomes</taxon>
    </lineage>
</organism>
<gene>
    <name evidence="4" type="ORF">LCGC14_0988440</name>
</gene>
<dbReference type="SMART" id="SM00529">
    <property type="entry name" value="HTH_DTXR"/>
    <property type="match status" value="1"/>
</dbReference>
<reference evidence="4" key="1">
    <citation type="journal article" date="2015" name="Nature">
        <title>Complex archaea that bridge the gap between prokaryotes and eukaryotes.</title>
        <authorList>
            <person name="Spang A."/>
            <person name="Saw J.H."/>
            <person name="Jorgensen S.L."/>
            <person name="Zaremba-Niedzwiedzka K."/>
            <person name="Martijn J."/>
            <person name="Lind A.E."/>
            <person name="van Eijk R."/>
            <person name="Schleper C."/>
            <person name="Guy L."/>
            <person name="Ettema T.J."/>
        </authorList>
    </citation>
    <scope>NUCLEOTIDE SEQUENCE</scope>
</reference>
<dbReference type="InterPro" id="IPR001367">
    <property type="entry name" value="Fe_dep_repressor"/>
</dbReference>
<accession>A0A0F9NB58</accession>
<dbReference type="InterPro" id="IPR022689">
    <property type="entry name" value="Iron_dep_repressor"/>
</dbReference>
<dbReference type="GO" id="GO:0046914">
    <property type="term" value="F:transition metal ion binding"/>
    <property type="evidence" value="ECO:0007669"/>
    <property type="project" value="InterPro"/>
</dbReference>
<name>A0A0F9NB58_9ZZZZ</name>
<dbReference type="Gene3D" id="1.10.10.10">
    <property type="entry name" value="Winged helix-like DNA-binding domain superfamily/Winged helix DNA-binding domain"/>
    <property type="match status" value="1"/>
</dbReference>
<dbReference type="GO" id="GO:0005737">
    <property type="term" value="C:cytoplasm"/>
    <property type="evidence" value="ECO:0007669"/>
    <property type="project" value="UniProtKB-SubCell"/>
</dbReference>
<proteinExistence type="predicted"/>
<dbReference type="InterPro" id="IPR036388">
    <property type="entry name" value="WH-like_DNA-bd_sf"/>
</dbReference>
<dbReference type="GO" id="GO:0003700">
    <property type="term" value="F:DNA-binding transcription factor activity"/>
    <property type="evidence" value="ECO:0007669"/>
    <property type="project" value="InterPro"/>
</dbReference>
<evidence type="ECO:0000259" key="3">
    <source>
        <dbReference type="Pfam" id="PF02742"/>
    </source>
</evidence>
<dbReference type="PANTHER" id="PTHR33238:SF11">
    <property type="entry name" value="TRANSCRIPTIONAL REGULATOR MNTR"/>
    <property type="match status" value="1"/>
</dbReference>
<dbReference type="GO" id="GO:0046983">
    <property type="term" value="F:protein dimerization activity"/>
    <property type="evidence" value="ECO:0007669"/>
    <property type="project" value="InterPro"/>
</dbReference>
<evidence type="ECO:0000313" key="4">
    <source>
        <dbReference type="EMBL" id="KKN15204.1"/>
    </source>
</evidence>
<comment type="caution">
    <text evidence="4">The sequence shown here is derived from an EMBL/GenBank/DDBJ whole genome shotgun (WGS) entry which is preliminary data.</text>
</comment>
<dbReference type="InterPro" id="IPR050536">
    <property type="entry name" value="DtxR_MntR_Metal-Reg"/>
</dbReference>
<sequence length="181" mass="20178">MINPEVEELLESLYEYEIEDDRYPPEDIVKKGADGAIALKLAELSEEKYKLTEAGIEAGKSVVRRHRLAERLLQDVLAVGPSHIEEDACRFEHVLQAEVDEKVCILLGHPTHCPHGKPIPQGKCCQKAQADLIKEVRPLCDAKPESEGAVAYLATKDNRKVQKLVAMGILIKLSSNLEFKL</sequence>
<comment type="subcellular location">
    <subcellularLocation>
        <location evidence="1">Cytoplasm</location>
    </subcellularLocation>
</comment>
<comment type="subunit">
    <text evidence="2">Homodimer.</text>
</comment>
<evidence type="ECO:0000256" key="1">
    <source>
        <dbReference type="ARBA" id="ARBA00004496"/>
    </source>
</evidence>
<protein>
    <recommendedName>
        <fullName evidence="3">Iron dependent repressor metal binding and dimerisation domain-containing protein</fullName>
    </recommendedName>
</protein>
<dbReference type="InterPro" id="IPR036421">
    <property type="entry name" value="Fe_dep_repressor_sf"/>
</dbReference>
<dbReference type="Pfam" id="PF02742">
    <property type="entry name" value="Fe_dep_repr_C"/>
    <property type="match status" value="1"/>
</dbReference>
<evidence type="ECO:0000256" key="2">
    <source>
        <dbReference type="ARBA" id="ARBA00011738"/>
    </source>
</evidence>